<dbReference type="Proteomes" id="UP000276776">
    <property type="component" value="Unassembled WGS sequence"/>
</dbReference>
<dbReference type="AlphaFoldDB" id="A0A0N5D953"/>
<reference evidence="4" key="1">
    <citation type="submission" date="2017-02" db="UniProtKB">
        <authorList>
            <consortium name="WormBaseParasite"/>
        </authorList>
    </citation>
    <scope>IDENTIFICATION</scope>
</reference>
<dbReference type="WBParaSite" id="TCLT_0000965801-mRNA-1">
    <property type="protein sequence ID" value="TCLT_0000965801-mRNA-1"/>
    <property type="gene ID" value="TCLT_0000965801"/>
</dbReference>
<dbReference type="InterPro" id="IPR000602">
    <property type="entry name" value="Glyco_hydro_38_N"/>
</dbReference>
<dbReference type="GO" id="GO:0004559">
    <property type="term" value="F:alpha-mannosidase activity"/>
    <property type="evidence" value="ECO:0007669"/>
    <property type="project" value="InterPro"/>
</dbReference>
<evidence type="ECO:0000313" key="3">
    <source>
        <dbReference type="Proteomes" id="UP000276776"/>
    </source>
</evidence>
<accession>A0A0N5D953</accession>
<dbReference type="Pfam" id="PF01074">
    <property type="entry name" value="Glyco_hydro_38N"/>
    <property type="match status" value="1"/>
</dbReference>
<keyword evidence="3" id="KW-1185">Reference proteome</keyword>
<organism evidence="4">
    <name type="scientific">Thelazia callipaeda</name>
    <name type="common">Oriental eyeworm</name>
    <name type="synonym">Parasitic nematode</name>
    <dbReference type="NCBI Taxonomy" id="103827"/>
    <lineage>
        <taxon>Eukaryota</taxon>
        <taxon>Metazoa</taxon>
        <taxon>Ecdysozoa</taxon>
        <taxon>Nematoda</taxon>
        <taxon>Chromadorea</taxon>
        <taxon>Rhabditida</taxon>
        <taxon>Spirurina</taxon>
        <taxon>Spiruromorpha</taxon>
        <taxon>Thelazioidea</taxon>
        <taxon>Thelaziidae</taxon>
        <taxon>Thelazia</taxon>
    </lineage>
</organism>
<sequence length="79" mass="9352">MTIWVGSRLLISTTMAVSKNKLTPTGVQYIINTVLDELEKDASRRFAWCETSFLWRWLIDHVETERMKKLVERGRILRI</sequence>
<evidence type="ECO:0000259" key="1">
    <source>
        <dbReference type="Pfam" id="PF01074"/>
    </source>
</evidence>
<dbReference type="STRING" id="103827.A0A0N5D953"/>
<dbReference type="InterPro" id="IPR027291">
    <property type="entry name" value="Glyco_hydro_38_N_sf"/>
</dbReference>
<protein>
    <submittedName>
        <fullName evidence="4">Glyco_hydro_38N domain-containing protein</fullName>
    </submittedName>
</protein>
<dbReference type="GO" id="GO:0006013">
    <property type="term" value="P:mannose metabolic process"/>
    <property type="evidence" value="ECO:0007669"/>
    <property type="project" value="InterPro"/>
</dbReference>
<gene>
    <name evidence="2" type="ORF">TCLT_LOCUS9647</name>
</gene>
<reference evidence="2 3" key="2">
    <citation type="submission" date="2018-11" db="EMBL/GenBank/DDBJ databases">
        <authorList>
            <consortium name="Pathogen Informatics"/>
        </authorList>
    </citation>
    <scope>NUCLEOTIDE SEQUENCE [LARGE SCALE GENOMIC DNA]</scope>
</reference>
<dbReference type="InterPro" id="IPR011330">
    <property type="entry name" value="Glyco_hydro/deAcase_b/a-brl"/>
</dbReference>
<dbReference type="SUPFAM" id="SSF88713">
    <property type="entry name" value="Glycoside hydrolase/deacetylase"/>
    <property type="match status" value="1"/>
</dbReference>
<dbReference type="EMBL" id="UYYF01004846">
    <property type="protein sequence ID" value="VDN07297.1"/>
    <property type="molecule type" value="Genomic_DNA"/>
</dbReference>
<evidence type="ECO:0000313" key="4">
    <source>
        <dbReference type="WBParaSite" id="TCLT_0000965801-mRNA-1"/>
    </source>
</evidence>
<dbReference type="OrthoDB" id="5867105at2759"/>
<feature type="domain" description="Glycoside hydrolase family 38 N-terminal" evidence="1">
    <location>
        <begin position="24"/>
        <end position="76"/>
    </location>
</feature>
<name>A0A0N5D953_THECL</name>
<evidence type="ECO:0000313" key="2">
    <source>
        <dbReference type="EMBL" id="VDN07297.1"/>
    </source>
</evidence>
<dbReference type="Gene3D" id="3.20.110.10">
    <property type="entry name" value="Glycoside hydrolase 38, N terminal domain"/>
    <property type="match status" value="1"/>
</dbReference>
<proteinExistence type="predicted"/>